<proteinExistence type="predicted"/>
<comment type="caution">
    <text evidence="3">The sequence shown here is derived from an EMBL/GenBank/DDBJ whole genome shotgun (WGS) entry which is preliminary data.</text>
</comment>
<feature type="region of interest" description="Disordered" evidence="1">
    <location>
        <begin position="135"/>
        <end position="197"/>
    </location>
</feature>
<dbReference type="Proteomes" id="UP000011885">
    <property type="component" value="Unassembled WGS sequence"/>
</dbReference>
<keyword evidence="2" id="KW-0812">Transmembrane</keyword>
<protein>
    <submittedName>
        <fullName evidence="3">ABC transporter integral membrane protein</fullName>
    </submittedName>
</protein>
<evidence type="ECO:0000256" key="1">
    <source>
        <dbReference type="SAM" id="MobiDB-lite"/>
    </source>
</evidence>
<dbReference type="EMBL" id="ANOH01000021">
    <property type="protein sequence ID" value="EMI58300.1"/>
    <property type="molecule type" value="Genomic_DNA"/>
</dbReference>
<evidence type="ECO:0000313" key="3">
    <source>
        <dbReference type="EMBL" id="EMI58300.1"/>
    </source>
</evidence>
<feature type="compositionally biased region" description="Low complexity" evidence="1">
    <location>
        <begin position="182"/>
        <end position="191"/>
    </location>
</feature>
<organism evidence="3 4">
    <name type="scientific">Rhodopirellula sallentina SM41</name>
    <dbReference type="NCBI Taxonomy" id="1263870"/>
    <lineage>
        <taxon>Bacteria</taxon>
        <taxon>Pseudomonadati</taxon>
        <taxon>Planctomycetota</taxon>
        <taxon>Planctomycetia</taxon>
        <taxon>Pirellulales</taxon>
        <taxon>Pirellulaceae</taxon>
        <taxon>Rhodopirellula</taxon>
    </lineage>
</organism>
<dbReference type="AlphaFoldDB" id="M5UA59"/>
<gene>
    <name evidence="3" type="ORF">RSSM_00261</name>
</gene>
<name>M5UA59_9BACT</name>
<accession>M5UA59</accession>
<reference evidence="3 4" key="1">
    <citation type="journal article" date="2013" name="Mar. Genomics">
        <title>Expression of sulfatases in Rhodopirellula baltica and the diversity of sulfatases in the genus Rhodopirellula.</title>
        <authorList>
            <person name="Wegner C.E."/>
            <person name="Richter-Heitmann T."/>
            <person name="Klindworth A."/>
            <person name="Klockow C."/>
            <person name="Richter M."/>
            <person name="Achstetter T."/>
            <person name="Glockner F.O."/>
            <person name="Harder J."/>
        </authorList>
    </citation>
    <scope>NUCLEOTIDE SEQUENCE [LARGE SCALE GENOMIC DNA]</scope>
    <source>
        <strain evidence="3 4">SM41</strain>
    </source>
</reference>
<dbReference type="PATRIC" id="fig|1263870.3.peg.285"/>
<keyword evidence="4" id="KW-1185">Reference proteome</keyword>
<evidence type="ECO:0000313" key="4">
    <source>
        <dbReference type="Proteomes" id="UP000011885"/>
    </source>
</evidence>
<evidence type="ECO:0000256" key="2">
    <source>
        <dbReference type="SAM" id="Phobius"/>
    </source>
</evidence>
<sequence length="197" mass="21506">MTQLRFLVRLVFSQMRLHPGRAVVTTLGIVASTCAVVWVVSGYDALVSQFDENAGKYLGRYDALIIPQSGPPGTPTPPIDETLIEQLADDAGVLEVNPVSNSRVSATKANRSANENAPVNSLDLLVGDVPLSTEHHRSAPRLSVHPPPKRRTSWSMVSGCPTTVNRPRPSLVKTSRKTSNCRSATRSWSRRSATEWH</sequence>
<feature type="transmembrane region" description="Helical" evidence="2">
    <location>
        <begin position="21"/>
        <end position="40"/>
    </location>
</feature>
<keyword evidence="2" id="KW-0472">Membrane</keyword>
<feature type="compositionally biased region" description="Polar residues" evidence="1">
    <location>
        <begin position="153"/>
        <end position="165"/>
    </location>
</feature>
<keyword evidence="2" id="KW-1133">Transmembrane helix</keyword>